<dbReference type="EMBL" id="CACVAS010000097">
    <property type="protein sequence ID" value="CAA6816908.1"/>
    <property type="molecule type" value="Genomic_DNA"/>
</dbReference>
<reference evidence="1" key="1">
    <citation type="submission" date="2020-01" db="EMBL/GenBank/DDBJ databases">
        <authorList>
            <person name="Meier V. D."/>
            <person name="Meier V D."/>
        </authorList>
    </citation>
    <scope>NUCLEOTIDE SEQUENCE</scope>
    <source>
        <strain evidence="1">HLG_WM_MAG_01</strain>
    </source>
</reference>
<protein>
    <submittedName>
        <fullName evidence="1">Uncharacterized protein</fullName>
    </submittedName>
</protein>
<name>A0A6S6TKH0_9BACT</name>
<dbReference type="AlphaFoldDB" id="A0A6S6TKH0"/>
<sequence>MRGLEPPRRKAPDPKSGMLTNYKYIQIPIKPLYIGTI</sequence>
<gene>
    <name evidence="1" type="ORF">HELGO_WM15409</name>
</gene>
<organism evidence="1">
    <name type="scientific">uncultured Sulfurovum sp</name>
    <dbReference type="NCBI Taxonomy" id="269237"/>
    <lineage>
        <taxon>Bacteria</taxon>
        <taxon>Pseudomonadati</taxon>
        <taxon>Campylobacterota</taxon>
        <taxon>Epsilonproteobacteria</taxon>
        <taxon>Campylobacterales</taxon>
        <taxon>Sulfurovaceae</taxon>
        <taxon>Sulfurovum</taxon>
        <taxon>environmental samples</taxon>
    </lineage>
</organism>
<evidence type="ECO:0000313" key="1">
    <source>
        <dbReference type="EMBL" id="CAA6816908.1"/>
    </source>
</evidence>
<accession>A0A6S6TKH0</accession>
<proteinExistence type="predicted"/>